<dbReference type="Gene3D" id="3.40.50.1110">
    <property type="entry name" value="SGNH hydrolase"/>
    <property type="match status" value="1"/>
</dbReference>
<evidence type="ECO:0000313" key="2">
    <source>
        <dbReference type="EMBL" id="KAF1977653.1"/>
    </source>
</evidence>
<evidence type="ECO:0008006" key="4">
    <source>
        <dbReference type="Google" id="ProtNLM"/>
    </source>
</evidence>
<accession>A0A6A5VJ37</accession>
<organism evidence="2 3">
    <name type="scientific">Bimuria novae-zelandiae CBS 107.79</name>
    <dbReference type="NCBI Taxonomy" id="1447943"/>
    <lineage>
        <taxon>Eukaryota</taxon>
        <taxon>Fungi</taxon>
        <taxon>Dikarya</taxon>
        <taxon>Ascomycota</taxon>
        <taxon>Pezizomycotina</taxon>
        <taxon>Dothideomycetes</taxon>
        <taxon>Pleosporomycetidae</taxon>
        <taxon>Pleosporales</taxon>
        <taxon>Massarineae</taxon>
        <taxon>Didymosphaeriaceae</taxon>
        <taxon>Bimuria</taxon>
    </lineage>
</organism>
<dbReference type="EMBL" id="ML976662">
    <property type="protein sequence ID" value="KAF1977653.1"/>
    <property type="molecule type" value="Genomic_DNA"/>
</dbReference>
<dbReference type="PANTHER" id="PTHR22835">
    <property type="entry name" value="ZINC FINGER FYVE DOMAIN CONTAINING PROTEIN"/>
    <property type="match status" value="1"/>
</dbReference>
<keyword evidence="3" id="KW-1185">Reference proteome</keyword>
<reference evidence="2" key="1">
    <citation type="journal article" date="2020" name="Stud. Mycol.">
        <title>101 Dothideomycetes genomes: a test case for predicting lifestyles and emergence of pathogens.</title>
        <authorList>
            <person name="Haridas S."/>
            <person name="Albert R."/>
            <person name="Binder M."/>
            <person name="Bloem J."/>
            <person name="Labutti K."/>
            <person name="Salamov A."/>
            <person name="Andreopoulos B."/>
            <person name="Baker S."/>
            <person name="Barry K."/>
            <person name="Bills G."/>
            <person name="Bluhm B."/>
            <person name="Cannon C."/>
            <person name="Castanera R."/>
            <person name="Culley D."/>
            <person name="Daum C."/>
            <person name="Ezra D."/>
            <person name="Gonzalez J."/>
            <person name="Henrissat B."/>
            <person name="Kuo A."/>
            <person name="Liang C."/>
            <person name="Lipzen A."/>
            <person name="Lutzoni F."/>
            <person name="Magnuson J."/>
            <person name="Mondo S."/>
            <person name="Nolan M."/>
            <person name="Ohm R."/>
            <person name="Pangilinan J."/>
            <person name="Park H.-J."/>
            <person name="Ramirez L."/>
            <person name="Alfaro M."/>
            <person name="Sun H."/>
            <person name="Tritt A."/>
            <person name="Yoshinaga Y."/>
            <person name="Zwiers L.-H."/>
            <person name="Turgeon B."/>
            <person name="Goodwin S."/>
            <person name="Spatafora J."/>
            <person name="Crous P."/>
            <person name="Grigoriev I."/>
        </authorList>
    </citation>
    <scope>NUCLEOTIDE SEQUENCE</scope>
    <source>
        <strain evidence="2">CBS 107.79</strain>
    </source>
</reference>
<proteinExistence type="inferred from homology"/>
<dbReference type="GO" id="GO:0016788">
    <property type="term" value="F:hydrolase activity, acting on ester bonds"/>
    <property type="evidence" value="ECO:0007669"/>
    <property type="project" value="InterPro"/>
</dbReference>
<protein>
    <recommendedName>
        <fullName evidence="4">SGNH hydrolase</fullName>
    </recommendedName>
</protein>
<dbReference type="InterPro" id="IPR001087">
    <property type="entry name" value="GDSL"/>
</dbReference>
<comment type="similarity">
    <text evidence="1">Belongs to the 'GDSL' lipolytic enzyme family.</text>
</comment>
<sequence>MRFLTRLHVCTAAVLLMILYFSWLRPSTVYLRDNPQRVWKNSPRRIVVFGDDWSDTGEYRIASPPKRSTRDRNGAQGNVWVETLCKELTCDFVDNFARSVPENVGLEAVGSMVDSSILLDATSYARNDTIAVFDFKTQVQQFIEFDKKKWRLPGRDDTDNEQTIFTVFFGTWELLQFSALDKDGAVRAIDRSVKELVHNLDLLADHVDNPKVTVPNLLDVTFLPRYSRRKYESATEFAQKQHKSVFLSTYWNAALSQTASEWDRGVLFMPNVHDIVVEEVRANQMYSRQIVDSKGNGKQEPLFQEVEEPCFVQETDANTGNLQAAARTCTDPGAHLFWDDIHLSGPAYELIGKEAARLVRGNEAVNNDARQRAKLRSATDEKNEVPKGTGFDLKFPPGY</sequence>
<name>A0A6A5VJ37_9PLEO</name>
<dbReference type="OrthoDB" id="5278722at2759"/>
<dbReference type="Pfam" id="PF00657">
    <property type="entry name" value="Lipase_GDSL"/>
    <property type="match status" value="1"/>
</dbReference>
<dbReference type="AlphaFoldDB" id="A0A6A5VJ37"/>
<evidence type="ECO:0000313" key="3">
    <source>
        <dbReference type="Proteomes" id="UP000800036"/>
    </source>
</evidence>
<dbReference type="InterPro" id="IPR036514">
    <property type="entry name" value="SGNH_hydro_sf"/>
</dbReference>
<dbReference type="PANTHER" id="PTHR22835:SF659">
    <property type="entry name" value="GDSL LIPASE_ACYLHYDROLASE, PUTATIVE (AFU_ORTHOLOGUE AFUA_2G00510)-RELATED"/>
    <property type="match status" value="1"/>
</dbReference>
<gene>
    <name evidence="2" type="ORF">BU23DRAFT_270772</name>
</gene>
<dbReference type="Proteomes" id="UP000800036">
    <property type="component" value="Unassembled WGS sequence"/>
</dbReference>
<evidence type="ECO:0000256" key="1">
    <source>
        <dbReference type="ARBA" id="ARBA00008668"/>
    </source>
</evidence>